<dbReference type="InterPro" id="IPR036641">
    <property type="entry name" value="HPT_dom_sf"/>
</dbReference>
<comment type="catalytic activity">
    <reaction evidence="1">
        <text>ATP + protein L-histidine = ADP + protein N-phospho-L-histidine.</text>
        <dbReference type="EC" id="2.7.13.3"/>
    </reaction>
</comment>
<dbReference type="PRINTS" id="PR00344">
    <property type="entry name" value="BCTRLSENSOR"/>
</dbReference>
<dbReference type="InterPro" id="IPR036890">
    <property type="entry name" value="HATPase_C_sf"/>
</dbReference>
<evidence type="ECO:0000256" key="15">
    <source>
        <dbReference type="PROSITE-ProRule" id="PRU00169"/>
    </source>
</evidence>
<feature type="transmembrane region" description="Helical" evidence="16">
    <location>
        <begin position="76"/>
        <end position="101"/>
    </location>
</feature>
<dbReference type="SMART" id="SM00448">
    <property type="entry name" value="REC"/>
    <property type="match status" value="2"/>
</dbReference>
<dbReference type="Proteomes" id="UP000838821">
    <property type="component" value="Unassembled WGS sequence"/>
</dbReference>
<dbReference type="PROSITE" id="PS50894">
    <property type="entry name" value="HPT"/>
    <property type="match status" value="1"/>
</dbReference>
<evidence type="ECO:0000256" key="5">
    <source>
        <dbReference type="ARBA" id="ARBA00022553"/>
    </source>
</evidence>
<dbReference type="InterPro" id="IPR035965">
    <property type="entry name" value="PAS-like_dom_sf"/>
</dbReference>
<dbReference type="EMBL" id="CAKMMW010000009">
    <property type="protein sequence ID" value="CAH1209168.1"/>
    <property type="molecule type" value="Genomic_DNA"/>
</dbReference>
<dbReference type="Gene3D" id="3.40.50.2300">
    <property type="match status" value="2"/>
</dbReference>
<protein>
    <recommendedName>
        <fullName evidence="3">histidine kinase</fullName>
        <ecNumber evidence="3">2.7.13.3</ecNumber>
    </recommendedName>
</protein>
<dbReference type="Pfam" id="PF00072">
    <property type="entry name" value="Response_reg"/>
    <property type="match status" value="2"/>
</dbReference>
<feature type="modified residue" description="4-aspartylphosphate" evidence="15">
    <location>
        <position position="753"/>
    </location>
</feature>
<evidence type="ECO:0000313" key="22">
    <source>
        <dbReference type="Proteomes" id="UP000838821"/>
    </source>
</evidence>
<evidence type="ECO:0000259" key="18">
    <source>
        <dbReference type="PROSITE" id="PS50110"/>
    </source>
</evidence>
<dbReference type="InterPro" id="IPR013656">
    <property type="entry name" value="PAS_4"/>
</dbReference>
<accession>A0ABM9CCW7</accession>
<dbReference type="InterPro" id="IPR008207">
    <property type="entry name" value="Sig_transdc_His_kin_Hpt_dom"/>
</dbReference>
<dbReference type="CDD" id="cd16922">
    <property type="entry name" value="HATPase_EvgS-ArcB-TorS-like"/>
    <property type="match status" value="1"/>
</dbReference>
<keyword evidence="9 21" id="KW-0418">Kinase</keyword>
<dbReference type="Pfam" id="PF01627">
    <property type="entry name" value="Hpt"/>
    <property type="match status" value="1"/>
</dbReference>
<dbReference type="InterPro" id="IPR004358">
    <property type="entry name" value="Sig_transdc_His_kin-like_C"/>
</dbReference>
<dbReference type="SUPFAM" id="SSF47226">
    <property type="entry name" value="Histidine-containing phosphotransfer domain, HPT domain"/>
    <property type="match status" value="1"/>
</dbReference>
<dbReference type="PANTHER" id="PTHR45339:SF1">
    <property type="entry name" value="HYBRID SIGNAL TRANSDUCTION HISTIDINE KINASE J"/>
    <property type="match status" value="1"/>
</dbReference>
<dbReference type="PANTHER" id="PTHR45339">
    <property type="entry name" value="HYBRID SIGNAL TRANSDUCTION HISTIDINE KINASE J"/>
    <property type="match status" value="1"/>
</dbReference>
<comment type="caution">
    <text evidence="21">The sequence shown here is derived from an EMBL/GenBank/DDBJ whole genome shotgun (WGS) entry which is preliminary data.</text>
</comment>
<dbReference type="CDD" id="cd00130">
    <property type="entry name" value="PAS"/>
    <property type="match status" value="1"/>
</dbReference>
<gene>
    <name evidence="21" type="primary">rcsC_14</name>
    <name evidence="21" type="ORF">PAECIP111891_03260</name>
</gene>
<evidence type="ECO:0000259" key="17">
    <source>
        <dbReference type="PROSITE" id="PS50109"/>
    </source>
</evidence>
<dbReference type="Gene3D" id="1.20.120.160">
    <property type="entry name" value="HPT domain"/>
    <property type="match status" value="1"/>
</dbReference>
<dbReference type="CDD" id="cd00156">
    <property type="entry name" value="REC"/>
    <property type="match status" value="1"/>
</dbReference>
<dbReference type="Gene3D" id="3.30.565.10">
    <property type="entry name" value="Histidine kinase-like ATPase, C-terminal domain"/>
    <property type="match status" value="1"/>
</dbReference>
<evidence type="ECO:0000313" key="21">
    <source>
        <dbReference type="EMBL" id="CAH1209168.1"/>
    </source>
</evidence>
<feature type="transmembrane region" description="Helical" evidence="16">
    <location>
        <begin position="44"/>
        <end position="64"/>
    </location>
</feature>
<evidence type="ECO:0000259" key="19">
    <source>
        <dbReference type="PROSITE" id="PS50112"/>
    </source>
</evidence>
<feature type="domain" description="Histidine kinase" evidence="17">
    <location>
        <begin position="458"/>
        <end position="680"/>
    </location>
</feature>
<dbReference type="InterPro" id="IPR001789">
    <property type="entry name" value="Sig_transdc_resp-reg_receiver"/>
</dbReference>
<dbReference type="InterPro" id="IPR011620">
    <property type="entry name" value="Sig_transdc_His_kinase_LytS_TM"/>
</dbReference>
<keyword evidence="10" id="KW-0067">ATP-binding</keyword>
<keyword evidence="12" id="KW-0902">Two-component regulatory system</keyword>
<dbReference type="InterPro" id="IPR000014">
    <property type="entry name" value="PAS"/>
</dbReference>
<dbReference type="SUPFAM" id="SSF55785">
    <property type="entry name" value="PYP-like sensor domain (PAS domain)"/>
    <property type="match status" value="1"/>
</dbReference>
<dbReference type="Pfam" id="PF02518">
    <property type="entry name" value="HATPase_c"/>
    <property type="match status" value="1"/>
</dbReference>
<feature type="modified residue" description="4-aspartylphosphate" evidence="15">
    <location>
        <position position="896"/>
    </location>
</feature>
<feature type="transmembrane region" description="Helical" evidence="16">
    <location>
        <begin position="138"/>
        <end position="157"/>
    </location>
</feature>
<dbReference type="InterPro" id="IPR003594">
    <property type="entry name" value="HATPase_dom"/>
</dbReference>
<dbReference type="InterPro" id="IPR036097">
    <property type="entry name" value="HisK_dim/P_sf"/>
</dbReference>
<keyword evidence="4" id="KW-1003">Cell membrane</keyword>
<keyword evidence="13 16" id="KW-0472">Membrane</keyword>
<comment type="subcellular location">
    <subcellularLocation>
        <location evidence="2">Cell membrane</location>
        <topology evidence="2">Multi-pass membrane protein</topology>
    </subcellularLocation>
</comment>
<feature type="domain" description="HPt" evidence="20">
    <location>
        <begin position="1007"/>
        <end position="1099"/>
    </location>
</feature>
<dbReference type="PROSITE" id="PS50109">
    <property type="entry name" value="HIS_KIN"/>
    <property type="match status" value="1"/>
</dbReference>
<organism evidence="21 22">
    <name type="scientific">Paenibacillus allorhizoplanae</name>
    <dbReference type="NCBI Taxonomy" id="2905648"/>
    <lineage>
        <taxon>Bacteria</taxon>
        <taxon>Bacillati</taxon>
        <taxon>Bacillota</taxon>
        <taxon>Bacilli</taxon>
        <taxon>Bacillales</taxon>
        <taxon>Paenibacillaceae</taxon>
        <taxon>Paenibacillus</taxon>
    </lineage>
</organism>
<evidence type="ECO:0000256" key="7">
    <source>
        <dbReference type="ARBA" id="ARBA00022692"/>
    </source>
</evidence>
<dbReference type="SMART" id="SM00091">
    <property type="entry name" value="PAS"/>
    <property type="match status" value="1"/>
</dbReference>
<dbReference type="PROSITE" id="PS50110">
    <property type="entry name" value="RESPONSE_REGULATORY"/>
    <property type="match status" value="2"/>
</dbReference>
<dbReference type="InterPro" id="IPR005467">
    <property type="entry name" value="His_kinase_dom"/>
</dbReference>
<dbReference type="Pfam" id="PF08448">
    <property type="entry name" value="PAS_4"/>
    <property type="match status" value="1"/>
</dbReference>
<keyword evidence="7 16" id="KW-0812">Transmembrane</keyword>
<dbReference type="CDD" id="cd00082">
    <property type="entry name" value="HisKA"/>
    <property type="match status" value="1"/>
</dbReference>
<evidence type="ECO:0000256" key="12">
    <source>
        <dbReference type="ARBA" id="ARBA00023012"/>
    </source>
</evidence>
<feature type="domain" description="PAS" evidence="19">
    <location>
        <begin position="323"/>
        <end position="393"/>
    </location>
</feature>
<evidence type="ECO:0000256" key="11">
    <source>
        <dbReference type="ARBA" id="ARBA00022989"/>
    </source>
</evidence>
<evidence type="ECO:0000256" key="8">
    <source>
        <dbReference type="ARBA" id="ARBA00022741"/>
    </source>
</evidence>
<evidence type="ECO:0000256" key="9">
    <source>
        <dbReference type="ARBA" id="ARBA00022777"/>
    </source>
</evidence>
<dbReference type="InterPro" id="IPR003661">
    <property type="entry name" value="HisK_dim/P_dom"/>
</dbReference>
<keyword evidence="22" id="KW-1185">Reference proteome</keyword>
<evidence type="ECO:0000256" key="6">
    <source>
        <dbReference type="ARBA" id="ARBA00022679"/>
    </source>
</evidence>
<dbReference type="GO" id="GO:0004673">
    <property type="term" value="F:protein histidine kinase activity"/>
    <property type="evidence" value="ECO:0007669"/>
    <property type="project" value="UniProtKB-EC"/>
</dbReference>
<evidence type="ECO:0000256" key="1">
    <source>
        <dbReference type="ARBA" id="ARBA00000085"/>
    </source>
</evidence>
<keyword evidence="8" id="KW-0547">Nucleotide-binding</keyword>
<dbReference type="SMART" id="SM00387">
    <property type="entry name" value="HATPase_c"/>
    <property type="match status" value="1"/>
</dbReference>
<feature type="domain" description="Response regulatory" evidence="18">
    <location>
        <begin position="699"/>
        <end position="821"/>
    </location>
</feature>
<keyword evidence="5 15" id="KW-0597">Phosphoprotein</keyword>
<evidence type="ECO:0000256" key="4">
    <source>
        <dbReference type="ARBA" id="ARBA00022475"/>
    </source>
</evidence>
<evidence type="ECO:0000256" key="14">
    <source>
        <dbReference type="PROSITE-ProRule" id="PRU00110"/>
    </source>
</evidence>
<feature type="modified residue" description="Phosphohistidine" evidence="14">
    <location>
        <position position="1046"/>
    </location>
</feature>
<dbReference type="SMART" id="SM00388">
    <property type="entry name" value="HisKA"/>
    <property type="match status" value="1"/>
</dbReference>
<reference evidence="21" key="1">
    <citation type="submission" date="2022-01" db="EMBL/GenBank/DDBJ databases">
        <authorList>
            <person name="Criscuolo A."/>
        </authorList>
    </citation>
    <scope>NUCLEOTIDE SEQUENCE</scope>
    <source>
        <strain evidence="21">CIP111891</strain>
    </source>
</reference>
<dbReference type="NCBIfam" id="TIGR00229">
    <property type="entry name" value="sensory_box"/>
    <property type="match status" value="1"/>
</dbReference>
<dbReference type="SUPFAM" id="SSF55874">
    <property type="entry name" value="ATPase domain of HSP90 chaperone/DNA topoisomerase II/histidine kinase"/>
    <property type="match status" value="1"/>
</dbReference>
<dbReference type="SUPFAM" id="SSF52172">
    <property type="entry name" value="CheY-like"/>
    <property type="match status" value="2"/>
</dbReference>
<evidence type="ECO:0000256" key="13">
    <source>
        <dbReference type="ARBA" id="ARBA00023136"/>
    </source>
</evidence>
<dbReference type="Pfam" id="PF07694">
    <property type="entry name" value="5TM-5TMR_LYT"/>
    <property type="match status" value="1"/>
</dbReference>
<dbReference type="CDD" id="cd17546">
    <property type="entry name" value="REC_hyHK_CKI1_RcsC-like"/>
    <property type="match status" value="1"/>
</dbReference>
<evidence type="ECO:0000256" key="2">
    <source>
        <dbReference type="ARBA" id="ARBA00004651"/>
    </source>
</evidence>
<dbReference type="PROSITE" id="PS50112">
    <property type="entry name" value="PAS"/>
    <property type="match status" value="1"/>
</dbReference>
<dbReference type="Gene3D" id="1.10.287.130">
    <property type="match status" value="1"/>
</dbReference>
<feature type="transmembrane region" description="Helical" evidence="16">
    <location>
        <begin position="113"/>
        <end position="131"/>
    </location>
</feature>
<feature type="transmembrane region" description="Helical" evidence="16">
    <location>
        <begin position="12"/>
        <end position="32"/>
    </location>
</feature>
<evidence type="ECO:0000256" key="16">
    <source>
        <dbReference type="SAM" id="Phobius"/>
    </source>
</evidence>
<sequence length="1099" mass="123390">MQSDGVSTMLRDLLNNFSLVAVFVFISIQIFYSPKLQKAAKWKFQIWAGITHGLFGVMLAYTGVHVTERHILDLKAIAILMSTFIGGGISGFITTVVIIIGRTMIDPAVLFRVSLLGFIIYAGGLLIHSYIRDYWKKWLLLVLCPVSVLFVDMVLIYKLPAMELVIPNLLLHLGAGMFVAGLIRYFLRSEELKRQVRQIQQELSDILRFQPGLTFKLKKIQNSLVYTIIDGQLLHQLGIKPGDFFYKNVYAIPSYSEDIAQFLQSKYEEAYRGNQVAYEMDVRGKIIFTTLQPVFDGTEVVEVIGSATDVTEKSLAERRIQESEERNRILVENSQEGILGFTTEGEITSVNQAACHLSQTRAEDMLGLPMTAFLPVSEQELWEQHFQEVLTSGDNVRFEIAIPSLDGPRRDYRVTLSAYHHASGEVKGIVGTIHDFTEASMRHAADQANQAKSHFIAKMSHEIRTPLNGIIGLSQLLGKTPLSEHQKDYLTNITSSSHTLLGIINDVLDFSKVEAGKLEVERTSFNLDELLKELSSICSVLSKSQPIELIFSTPAELPRRLLGDPLRLKQVLLNLCSNAIKFTRAGYVMLHIELVPQTSSEEMILRFSVEDSGIGISADRLSYIFEPFSQADGSTSREYGGTGLGLPISQHLVTLMGGVLQAESIMGSGSRFTFALPFQIIEQDDPDEWDIGEGNEPYSVLVVEDHPLMRNSLQDTLESFALIVTTVPSWDSLFKRLGGKDDGAYDFHCLILDMESDDMYGLETWDTLLSLIRRDRTRLICLTSSMGKEELLTLPEEIRPDAVLVKPISRLELYQTLEYLFHSKHESRVTEQGSMPKASATVEEWGHILLVEDNEINQQVAMELLEERGYSVTLATNGREALDKLEKGEYALVLMDIHMPVMDGVEATKLLRLNPKFREIPVIGLTANVVKQDQEAYVRVGMNDVISKPLDVKLLFRVIHKWMDPEKKKERERNFKEPQPVSGEEIPYYQGIAAIDWEGALARVEGKESILLVMLQLFKKNYSDFADLLRINHREGDWVAAKRAAHTLIGVAGSLSAEALHAGAVKLQATILQNENYEDQIGEIAAEIERIIVCIPDEA</sequence>
<proteinExistence type="predicted"/>
<dbReference type="Gene3D" id="3.30.450.20">
    <property type="entry name" value="PAS domain"/>
    <property type="match status" value="2"/>
</dbReference>
<name>A0ABM9CCW7_9BACL</name>
<keyword evidence="11 16" id="KW-1133">Transmembrane helix</keyword>
<evidence type="ECO:0000256" key="10">
    <source>
        <dbReference type="ARBA" id="ARBA00022840"/>
    </source>
</evidence>
<dbReference type="EC" id="2.7.13.3" evidence="3"/>
<evidence type="ECO:0000259" key="20">
    <source>
        <dbReference type="PROSITE" id="PS50894"/>
    </source>
</evidence>
<keyword evidence="6 21" id="KW-0808">Transferase</keyword>
<feature type="domain" description="Response regulatory" evidence="18">
    <location>
        <begin position="847"/>
        <end position="963"/>
    </location>
</feature>
<dbReference type="SUPFAM" id="SSF47384">
    <property type="entry name" value="Homodimeric domain of signal transducing histidine kinase"/>
    <property type="match status" value="1"/>
</dbReference>
<dbReference type="InterPro" id="IPR011006">
    <property type="entry name" value="CheY-like_superfamily"/>
</dbReference>
<evidence type="ECO:0000256" key="3">
    <source>
        <dbReference type="ARBA" id="ARBA00012438"/>
    </source>
</evidence>
<dbReference type="Pfam" id="PF00512">
    <property type="entry name" value="HisKA"/>
    <property type="match status" value="1"/>
</dbReference>